<comment type="caution">
    <text evidence="3">The sequence shown here is derived from an EMBL/GenBank/DDBJ whole genome shotgun (WGS) entry which is preliminary data.</text>
</comment>
<gene>
    <name evidence="3" type="ORF">CUR178_08519</name>
</gene>
<name>A0A836KVN1_LEIEN</name>
<evidence type="ECO:0000256" key="1">
    <source>
        <dbReference type="SAM" id="MobiDB-lite"/>
    </source>
</evidence>
<protein>
    <submittedName>
        <fullName evidence="3">Uncharacterized protein</fullName>
    </submittedName>
</protein>
<feature type="signal peptide" evidence="2">
    <location>
        <begin position="1"/>
        <end position="20"/>
    </location>
</feature>
<feature type="compositionally biased region" description="Basic and acidic residues" evidence="1">
    <location>
        <begin position="32"/>
        <end position="46"/>
    </location>
</feature>
<sequence>MTCPFSIAIRVGLVLFVAKALYDAVCTYQQDKASRGVKDNNSDKKKPPTASVTRAAKAA</sequence>
<accession>A0A836KVN1</accession>
<evidence type="ECO:0000256" key="2">
    <source>
        <dbReference type="SAM" id="SignalP"/>
    </source>
</evidence>
<feature type="region of interest" description="Disordered" evidence="1">
    <location>
        <begin position="31"/>
        <end position="59"/>
    </location>
</feature>
<keyword evidence="2" id="KW-0732">Signal</keyword>
<dbReference type="AlphaFoldDB" id="A0A836KVN1"/>
<dbReference type="Proteomes" id="UP000674179">
    <property type="component" value="Chromosome 1"/>
</dbReference>
<keyword evidence="4" id="KW-1185">Reference proteome</keyword>
<dbReference type="OrthoDB" id="260231at2759"/>
<evidence type="ECO:0000313" key="3">
    <source>
        <dbReference type="EMBL" id="KAG5487432.1"/>
    </source>
</evidence>
<dbReference type="EMBL" id="JAFHKP010000001">
    <property type="protein sequence ID" value="KAG5487432.1"/>
    <property type="molecule type" value="Genomic_DNA"/>
</dbReference>
<reference evidence="3 4" key="1">
    <citation type="submission" date="2021-02" db="EMBL/GenBank/DDBJ databases">
        <title>Leishmania (Mundinia) enrietti genome sequencing and assembly.</title>
        <authorList>
            <person name="Almutairi H."/>
            <person name="Gatherer D."/>
        </authorList>
    </citation>
    <scope>NUCLEOTIDE SEQUENCE [LARGE SCALE GENOMIC DNA]</scope>
    <source>
        <strain evidence="3">CUR178</strain>
    </source>
</reference>
<proteinExistence type="predicted"/>
<organism evidence="3 4">
    <name type="scientific">Leishmania enriettii</name>
    <dbReference type="NCBI Taxonomy" id="5663"/>
    <lineage>
        <taxon>Eukaryota</taxon>
        <taxon>Discoba</taxon>
        <taxon>Euglenozoa</taxon>
        <taxon>Kinetoplastea</taxon>
        <taxon>Metakinetoplastina</taxon>
        <taxon>Trypanosomatida</taxon>
        <taxon>Trypanosomatidae</taxon>
        <taxon>Leishmaniinae</taxon>
        <taxon>Leishmania</taxon>
    </lineage>
</organism>
<evidence type="ECO:0000313" key="4">
    <source>
        <dbReference type="Proteomes" id="UP000674179"/>
    </source>
</evidence>
<dbReference type="RefSeq" id="XP_067696248.1">
    <property type="nucleotide sequence ID" value="XM_067840145.1"/>
</dbReference>
<dbReference type="GeneID" id="94175655"/>
<dbReference type="KEGG" id="lenr:94175655"/>
<feature type="chain" id="PRO_5032603880" evidence="2">
    <location>
        <begin position="21"/>
        <end position="59"/>
    </location>
</feature>